<dbReference type="AlphaFoldDB" id="A0A8C5PDQ2"/>
<dbReference type="Proteomes" id="UP000694569">
    <property type="component" value="Unplaced"/>
</dbReference>
<evidence type="ECO:0000313" key="2">
    <source>
        <dbReference type="Proteomes" id="UP000694569"/>
    </source>
</evidence>
<dbReference type="GO" id="GO:0005886">
    <property type="term" value="C:plasma membrane"/>
    <property type="evidence" value="ECO:0007669"/>
    <property type="project" value="TreeGrafter"/>
</dbReference>
<dbReference type="OrthoDB" id="10260387at2759"/>
<dbReference type="InterPro" id="IPR051244">
    <property type="entry name" value="TCAF"/>
</dbReference>
<dbReference type="GO" id="GO:0044325">
    <property type="term" value="F:transmembrane transporter binding"/>
    <property type="evidence" value="ECO:0007669"/>
    <property type="project" value="TreeGrafter"/>
</dbReference>
<accession>A0A8C5PDQ2</accession>
<dbReference type="Ensembl" id="ENSLLET00000017436.1">
    <property type="protein sequence ID" value="ENSLLEP00000016797.1"/>
    <property type="gene ID" value="ENSLLEG00000010671.1"/>
</dbReference>
<dbReference type="PANTHER" id="PTHR15730">
    <property type="entry name" value="EXPERIMENTAL AUTOIMMUNE PROSTATITIS ANTIGEN 2-RELATED"/>
    <property type="match status" value="1"/>
</dbReference>
<reference evidence="1" key="1">
    <citation type="submission" date="2025-08" db="UniProtKB">
        <authorList>
            <consortium name="Ensembl"/>
        </authorList>
    </citation>
    <scope>IDENTIFICATION</scope>
</reference>
<proteinExistence type="predicted"/>
<organism evidence="1 2">
    <name type="scientific">Leptobrachium leishanense</name>
    <name type="common">Leishan spiny toad</name>
    <dbReference type="NCBI Taxonomy" id="445787"/>
    <lineage>
        <taxon>Eukaryota</taxon>
        <taxon>Metazoa</taxon>
        <taxon>Chordata</taxon>
        <taxon>Craniata</taxon>
        <taxon>Vertebrata</taxon>
        <taxon>Euteleostomi</taxon>
        <taxon>Amphibia</taxon>
        <taxon>Batrachia</taxon>
        <taxon>Anura</taxon>
        <taxon>Pelobatoidea</taxon>
        <taxon>Megophryidae</taxon>
        <taxon>Leptobrachium</taxon>
    </lineage>
</organism>
<keyword evidence="2" id="KW-1185">Reference proteome</keyword>
<dbReference type="GO" id="GO:0090314">
    <property type="term" value="P:positive regulation of protein targeting to membrane"/>
    <property type="evidence" value="ECO:0007669"/>
    <property type="project" value="TreeGrafter"/>
</dbReference>
<dbReference type="PANTHER" id="PTHR15730:SF5">
    <property type="entry name" value="SI:CH211-210B2.2-RELATED"/>
    <property type="match status" value="1"/>
</dbReference>
<evidence type="ECO:0000313" key="1">
    <source>
        <dbReference type="Ensembl" id="ENSLLEP00000016797.1"/>
    </source>
</evidence>
<protein>
    <submittedName>
        <fullName evidence="1">Uncharacterized protein</fullName>
    </submittedName>
</protein>
<sequence length="105" mass="11843">MVMLNAISWLDYEKKGKIGVSKHLGDFNKLLRKEGLDSNISNLVSGLSVYCCNSYDASEAKGIKRCVAEGGSLLIAGQAWNWSKKNPGKNYCPDHHFFYHKDFFH</sequence>
<dbReference type="GeneTree" id="ENSGT01030000235651"/>
<name>A0A8C5PDQ2_9ANUR</name>
<reference evidence="1" key="2">
    <citation type="submission" date="2025-09" db="UniProtKB">
        <authorList>
            <consortium name="Ensembl"/>
        </authorList>
    </citation>
    <scope>IDENTIFICATION</scope>
</reference>